<proteinExistence type="predicted"/>
<evidence type="ECO:0000313" key="1">
    <source>
        <dbReference type="EMBL" id="GAI95328.1"/>
    </source>
</evidence>
<feature type="non-terminal residue" evidence="1">
    <location>
        <position position="1"/>
    </location>
</feature>
<accession>X1SQV8</accession>
<dbReference type="AlphaFoldDB" id="X1SQV8"/>
<organism evidence="1">
    <name type="scientific">marine sediment metagenome</name>
    <dbReference type="NCBI Taxonomy" id="412755"/>
    <lineage>
        <taxon>unclassified sequences</taxon>
        <taxon>metagenomes</taxon>
        <taxon>ecological metagenomes</taxon>
    </lineage>
</organism>
<protein>
    <submittedName>
        <fullName evidence="1">Uncharacterized protein</fullName>
    </submittedName>
</protein>
<sequence length="31" mass="3576">GKCKQPTLRDERSIIEGFIALDRRIIEVGDF</sequence>
<dbReference type="EMBL" id="BARW01024738">
    <property type="protein sequence ID" value="GAI95328.1"/>
    <property type="molecule type" value="Genomic_DNA"/>
</dbReference>
<reference evidence="1" key="1">
    <citation type="journal article" date="2014" name="Front. Microbiol.">
        <title>High frequency of phylogenetically diverse reductive dehalogenase-homologous genes in deep subseafloor sedimentary metagenomes.</title>
        <authorList>
            <person name="Kawai M."/>
            <person name="Futagami T."/>
            <person name="Toyoda A."/>
            <person name="Takaki Y."/>
            <person name="Nishi S."/>
            <person name="Hori S."/>
            <person name="Arai W."/>
            <person name="Tsubouchi T."/>
            <person name="Morono Y."/>
            <person name="Uchiyama I."/>
            <person name="Ito T."/>
            <person name="Fujiyama A."/>
            <person name="Inagaki F."/>
            <person name="Takami H."/>
        </authorList>
    </citation>
    <scope>NUCLEOTIDE SEQUENCE</scope>
    <source>
        <strain evidence="1">Expedition CK06-06</strain>
    </source>
</reference>
<comment type="caution">
    <text evidence="1">The sequence shown here is derived from an EMBL/GenBank/DDBJ whole genome shotgun (WGS) entry which is preliminary data.</text>
</comment>
<gene>
    <name evidence="1" type="ORF">S12H4_40719</name>
</gene>
<name>X1SQV8_9ZZZZ</name>